<reference evidence="1 2" key="1">
    <citation type="submission" date="2022-01" db="EMBL/GenBank/DDBJ databases">
        <title>Octadecabacter sp. nov., isolated from a marine alga.</title>
        <authorList>
            <person name="Jin M.S."/>
            <person name="Kim H.M."/>
            <person name="Han D.M."/>
            <person name="Jung J.J."/>
            <person name="Jeon C.O."/>
        </authorList>
    </citation>
    <scope>NUCLEOTIDE SEQUENCE [LARGE SCALE GENOMIC DNA]</scope>
    <source>
        <strain evidence="1 2">G9-8</strain>
    </source>
</reference>
<accession>A0ABS9CVD7</accession>
<protein>
    <submittedName>
        <fullName evidence="1">Uncharacterized protein</fullName>
    </submittedName>
</protein>
<evidence type="ECO:0000313" key="1">
    <source>
        <dbReference type="EMBL" id="MCF2871238.1"/>
    </source>
</evidence>
<proteinExistence type="predicted"/>
<organism evidence="1 2">
    <name type="scientific">Octadecabacter dasysiphoniae</name>
    <dbReference type="NCBI Taxonomy" id="2909341"/>
    <lineage>
        <taxon>Bacteria</taxon>
        <taxon>Pseudomonadati</taxon>
        <taxon>Pseudomonadota</taxon>
        <taxon>Alphaproteobacteria</taxon>
        <taxon>Rhodobacterales</taxon>
        <taxon>Roseobacteraceae</taxon>
        <taxon>Octadecabacter</taxon>
    </lineage>
</organism>
<keyword evidence="2" id="KW-1185">Reference proteome</keyword>
<dbReference type="Proteomes" id="UP001200557">
    <property type="component" value="Unassembled WGS sequence"/>
</dbReference>
<dbReference type="EMBL" id="JAKGAQ010000002">
    <property type="protein sequence ID" value="MCF2871238.1"/>
    <property type="molecule type" value="Genomic_DNA"/>
</dbReference>
<name>A0ABS9CVD7_9RHOB</name>
<gene>
    <name evidence="1" type="ORF">L0664_09175</name>
</gene>
<comment type="caution">
    <text evidence="1">The sequence shown here is derived from an EMBL/GenBank/DDBJ whole genome shotgun (WGS) entry which is preliminary data.</text>
</comment>
<dbReference type="RefSeq" id="WP_235225437.1">
    <property type="nucleotide sequence ID" value="NZ_JAKGAQ010000002.1"/>
</dbReference>
<sequence>MDLNVVKETVTPAPMDVVATDLPLVDLRRFQFQTEFQGQSELLCLHGMLIAILRRNSPPPDALSLFLRLWKEHGRWLAKELPLRWKISAATTFGECGATLEQRALGMGLSILFDSIKLHESERRLSGQSPDVPFRTEPLKDAPQIAFGLASYSLKKGDMDRNMLARLYAISENDTVIFPLARSMLMQVMSDRKTVFARLEKIKNHHT</sequence>
<evidence type="ECO:0000313" key="2">
    <source>
        <dbReference type="Proteomes" id="UP001200557"/>
    </source>
</evidence>